<dbReference type="GO" id="GO:0006874">
    <property type="term" value="P:intracellular calcium ion homeostasis"/>
    <property type="evidence" value="ECO:0007669"/>
    <property type="project" value="TreeGrafter"/>
</dbReference>
<dbReference type="Pfam" id="PF25127">
    <property type="entry name" value="DUF7819"/>
    <property type="match status" value="1"/>
</dbReference>
<feature type="compositionally biased region" description="Low complexity" evidence="1">
    <location>
        <begin position="131"/>
        <end position="143"/>
    </location>
</feature>
<feature type="region of interest" description="Disordered" evidence="1">
    <location>
        <begin position="210"/>
        <end position="286"/>
    </location>
</feature>
<sequence>MASTKHAHVPPGEAYSSSATSLPPTAQSVAPPPYYTLPAALMTPLCSNHGQPYTPLHPQDLERPIQRPPVTLELVHALEGFYQGLPTKPNEDSQASLPPGVDPDGWEIGYLDSFYQSRAALRRKRGRRWSDSSTGTETVSSSEFDSDESTSDEIDQVEETNTEITLPGGSFGASVSTARVDRMISQENKGFQLLKKMGWAGAGHGLGKTSRGITEPIPLAPTADLLGDSKRQSTNSEMEEWEVAKTATTDLDNQVEQYRQQQSHHYRHQQTHSTGPSSGKQPWNLS</sequence>
<dbReference type="Pfam" id="PF01585">
    <property type="entry name" value="G-patch"/>
    <property type="match status" value="1"/>
</dbReference>
<feature type="domain" description="G-patch" evidence="2">
    <location>
        <begin position="186"/>
        <end position="239"/>
    </location>
</feature>
<dbReference type="InterPro" id="IPR000467">
    <property type="entry name" value="G_patch_dom"/>
</dbReference>
<dbReference type="PROSITE" id="PS50174">
    <property type="entry name" value="G_PATCH"/>
    <property type="match status" value="1"/>
</dbReference>
<accession>A0A9W8AN11</accession>
<dbReference type="PANTHER" id="PTHR12323:SF0">
    <property type="entry name" value="CALCIUM HOMEOSTASIS ENDOPLASMIC RETICULUM PROTEIN"/>
    <property type="match status" value="1"/>
</dbReference>
<proteinExistence type="predicted"/>
<evidence type="ECO:0000259" key="2">
    <source>
        <dbReference type="PROSITE" id="PS50174"/>
    </source>
</evidence>
<feature type="compositionally biased region" description="Polar residues" evidence="1">
    <location>
        <begin position="275"/>
        <end position="286"/>
    </location>
</feature>
<evidence type="ECO:0000313" key="3">
    <source>
        <dbReference type="EMBL" id="KAJ1951263.1"/>
    </source>
</evidence>
<reference evidence="3" key="1">
    <citation type="submission" date="2022-07" db="EMBL/GenBank/DDBJ databases">
        <title>Phylogenomic reconstructions and comparative analyses of Kickxellomycotina fungi.</title>
        <authorList>
            <person name="Reynolds N.K."/>
            <person name="Stajich J.E."/>
            <person name="Barry K."/>
            <person name="Grigoriev I.V."/>
            <person name="Crous P."/>
            <person name="Smith M.E."/>
        </authorList>
    </citation>
    <scope>NUCLEOTIDE SEQUENCE</scope>
    <source>
        <strain evidence="3">RSA 1196</strain>
    </source>
</reference>
<dbReference type="Proteomes" id="UP001150925">
    <property type="component" value="Unassembled WGS sequence"/>
</dbReference>
<feature type="compositionally biased region" description="Polar residues" evidence="1">
    <location>
        <begin position="15"/>
        <end position="28"/>
    </location>
</feature>
<dbReference type="EMBL" id="JANBPY010003531">
    <property type="protein sequence ID" value="KAJ1951263.1"/>
    <property type="molecule type" value="Genomic_DNA"/>
</dbReference>
<dbReference type="GO" id="GO:0003676">
    <property type="term" value="F:nucleic acid binding"/>
    <property type="evidence" value="ECO:0007669"/>
    <property type="project" value="InterPro"/>
</dbReference>
<gene>
    <name evidence="3" type="ORF">IWQ62_006443</name>
</gene>
<dbReference type="AlphaFoldDB" id="A0A9W8AN11"/>
<dbReference type="InterPro" id="IPR056721">
    <property type="entry name" value="DUF7819"/>
</dbReference>
<organism evidence="3 4">
    <name type="scientific">Dispira parvispora</name>
    <dbReference type="NCBI Taxonomy" id="1520584"/>
    <lineage>
        <taxon>Eukaryota</taxon>
        <taxon>Fungi</taxon>
        <taxon>Fungi incertae sedis</taxon>
        <taxon>Zoopagomycota</taxon>
        <taxon>Kickxellomycotina</taxon>
        <taxon>Dimargaritomycetes</taxon>
        <taxon>Dimargaritales</taxon>
        <taxon>Dimargaritaceae</taxon>
        <taxon>Dispira</taxon>
    </lineage>
</organism>
<dbReference type="OrthoDB" id="786951at2759"/>
<keyword evidence="4" id="KW-1185">Reference proteome</keyword>
<comment type="caution">
    <text evidence="3">The sequence shown here is derived from an EMBL/GenBank/DDBJ whole genome shotgun (WGS) entry which is preliminary data.</text>
</comment>
<name>A0A9W8AN11_9FUNG</name>
<dbReference type="SMART" id="SM00443">
    <property type="entry name" value="G_patch"/>
    <property type="match status" value="1"/>
</dbReference>
<feature type="region of interest" description="Disordered" evidence="1">
    <location>
        <begin position="1"/>
        <end position="34"/>
    </location>
</feature>
<evidence type="ECO:0000313" key="4">
    <source>
        <dbReference type="Proteomes" id="UP001150925"/>
    </source>
</evidence>
<feature type="region of interest" description="Disordered" evidence="1">
    <location>
        <begin position="125"/>
        <end position="173"/>
    </location>
</feature>
<feature type="compositionally biased region" description="Acidic residues" evidence="1">
    <location>
        <begin position="144"/>
        <end position="161"/>
    </location>
</feature>
<protein>
    <recommendedName>
        <fullName evidence="2">G-patch domain-containing protein</fullName>
    </recommendedName>
</protein>
<evidence type="ECO:0000256" key="1">
    <source>
        <dbReference type="SAM" id="MobiDB-lite"/>
    </source>
</evidence>
<dbReference type="GO" id="GO:0048471">
    <property type="term" value="C:perinuclear region of cytoplasm"/>
    <property type="evidence" value="ECO:0007669"/>
    <property type="project" value="TreeGrafter"/>
</dbReference>
<feature type="compositionally biased region" description="Polar residues" evidence="1">
    <location>
        <begin position="246"/>
        <end position="256"/>
    </location>
</feature>
<dbReference type="PANTHER" id="PTHR12323">
    <property type="entry name" value="SR-RELATED CTD ASSOCIATED FACTOR 6"/>
    <property type="match status" value="1"/>
</dbReference>